<name>A0AAV4V3H9_CAEEX</name>
<gene>
    <name evidence="1" type="ORF">CEXT_65421</name>
</gene>
<dbReference type="EMBL" id="BPLR01013892">
    <property type="protein sequence ID" value="GIY64543.1"/>
    <property type="molecule type" value="Genomic_DNA"/>
</dbReference>
<dbReference type="AlphaFoldDB" id="A0AAV4V3H9"/>
<organism evidence="1 2">
    <name type="scientific">Caerostris extrusa</name>
    <name type="common">Bark spider</name>
    <name type="synonym">Caerostris bankana</name>
    <dbReference type="NCBI Taxonomy" id="172846"/>
    <lineage>
        <taxon>Eukaryota</taxon>
        <taxon>Metazoa</taxon>
        <taxon>Ecdysozoa</taxon>
        <taxon>Arthropoda</taxon>
        <taxon>Chelicerata</taxon>
        <taxon>Arachnida</taxon>
        <taxon>Araneae</taxon>
        <taxon>Araneomorphae</taxon>
        <taxon>Entelegynae</taxon>
        <taxon>Araneoidea</taxon>
        <taxon>Araneidae</taxon>
        <taxon>Caerostris</taxon>
    </lineage>
</organism>
<reference evidence="1 2" key="1">
    <citation type="submission" date="2021-06" db="EMBL/GenBank/DDBJ databases">
        <title>Caerostris extrusa draft genome.</title>
        <authorList>
            <person name="Kono N."/>
            <person name="Arakawa K."/>
        </authorList>
    </citation>
    <scope>NUCLEOTIDE SEQUENCE [LARGE SCALE GENOMIC DNA]</scope>
</reference>
<keyword evidence="2" id="KW-1185">Reference proteome</keyword>
<comment type="caution">
    <text evidence="1">The sequence shown here is derived from an EMBL/GenBank/DDBJ whole genome shotgun (WGS) entry which is preliminary data.</text>
</comment>
<accession>A0AAV4V3H9</accession>
<protein>
    <submittedName>
        <fullName evidence="1">Uncharacterized protein</fullName>
    </submittedName>
</protein>
<evidence type="ECO:0000313" key="2">
    <source>
        <dbReference type="Proteomes" id="UP001054945"/>
    </source>
</evidence>
<evidence type="ECO:0000313" key="1">
    <source>
        <dbReference type="EMBL" id="GIY64543.1"/>
    </source>
</evidence>
<dbReference type="Proteomes" id="UP001054945">
    <property type="component" value="Unassembled WGS sequence"/>
</dbReference>
<sequence length="96" mass="11231">MFAWKKIWRKREQQSLYQFLNGVSPLGIDRCDTGLSVRRCFVEQTGLFLFPTDLPLKWRELIPSLIYSQKPIRFGIFGLRQLVTECRFGITGTDSD</sequence>
<proteinExistence type="predicted"/>